<evidence type="ECO:0000256" key="1">
    <source>
        <dbReference type="ARBA" id="ARBA00022448"/>
    </source>
</evidence>
<dbReference type="RefSeq" id="WP_079728565.1">
    <property type="nucleotide sequence ID" value="NZ_FUZP01000003.1"/>
</dbReference>
<dbReference type="AlphaFoldDB" id="A0A1T5KUX3"/>
<proteinExistence type="predicted"/>
<organism evidence="6 7">
    <name type="scientific">Okibacterium fritillariae</name>
    <dbReference type="NCBI Taxonomy" id="123320"/>
    <lineage>
        <taxon>Bacteria</taxon>
        <taxon>Bacillati</taxon>
        <taxon>Actinomycetota</taxon>
        <taxon>Actinomycetes</taxon>
        <taxon>Micrococcales</taxon>
        <taxon>Microbacteriaceae</taxon>
        <taxon>Okibacterium</taxon>
    </lineage>
</organism>
<evidence type="ECO:0000256" key="2">
    <source>
        <dbReference type="ARBA" id="ARBA00022741"/>
    </source>
</evidence>
<evidence type="ECO:0000256" key="3">
    <source>
        <dbReference type="ARBA" id="ARBA00022840"/>
    </source>
</evidence>
<dbReference type="PANTHER" id="PTHR42794">
    <property type="entry name" value="HEMIN IMPORT ATP-BINDING PROTEIN HMUV"/>
    <property type="match status" value="1"/>
</dbReference>
<dbReference type="SMART" id="SM00382">
    <property type="entry name" value="AAA"/>
    <property type="match status" value="1"/>
</dbReference>
<dbReference type="NCBIfam" id="NF010068">
    <property type="entry name" value="PRK13548.1"/>
    <property type="match status" value="1"/>
</dbReference>
<keyword evidence="2" id="KW-0547">Nucleotide-binding</keyword>
<dbReference type="InterPro" id="IPR017871">
    <property type="entry name" value="ABC_transporter-like_CS"/>
</dbReference>
<dbReference type="Pfam" id="PF00005">
    <property type="entry name" value="ABC_tran"/>
    <property type="match status" value="1"/>
</dbReference>
<dbReference type="OrthoDB" id="5296765at2"/>
<name>A0A1T5KUX3_9MICO</name>
<gene>
    <name evidence="6" type="ORF">SAMN06309945_2530</name>
</gene>
<dbReference type="InterPro" id="IPR027417">
    <property type="entry name" value="P-loop_NTPase"/>
</dbReference>
<evidence type="ECO:0000259" key="5">
    <source>
        <dbReference type="PROSITE" id="PS50893"/>
    </source>
</evidence>
<dbReference type="PROSITE" id="PS00211">
    <property type="entry name" value="ABC_TRANSPORTER_1"/>
    <property type="match status" value="1"/>
</dbReference>
<reference evidence="6 7" key="1">
    <citation type="submission" date="2017-02" db="EMBL/GenBank/DDBJ databases">
        <authorList>
            <person name="Peterson S.W."/>
        </authorList>
    </citation>
    <scope>NUCLEOTIDE SEQUENCE [LARGE SCALE GENOMIC DNA]</scope>
    <source>
        <strain evidence="6 7">VKM Ac-2059</strain>
    </source>
</reference>
<keyword evidence="3 6" id="KW-0067">ATP-binding</keyword>
<dbReference type="PANTHER" id="PTHR42794:SF1">
    <property type="entry name" value="HEMIN IMPORT ATP-BINDING PROTEIN HMUV"/>
    <property type="match status" value="1"/>
</dbReference>
<accession>A0A1T5KUX3</accession>
<dbReference type="EMBL" id="FUZP01000003">
    <property type="protein sequence ID" value="SKC67592.1"/>
    <property type="molecule type" value="Genomic_DNA"/>
</dbReference>
<keyword evidence="4" id="KW-1278">Translocase</keyword>
<dbReference type="SUPFAM" id="SSF52540">
    <property type="entry name" value="P-loop containing nucleoside triphosphate hydrolases"/>
    <property type="match status" value="1"/>
</dbReference>
<dbReference type="Gene3D" id="3.40.50.300">
    <property type="entry name" value="P-loop containing nucleotide triphosphate hydrolases"/>
    <property type="match status" value="1"/>
</dbReference>
<dbReference type="STRING" id="123320.SAMN06309945_2530"/>
<dbReference type="GO" id="GO:0016887">
    <property type="term" value="F:ATP hydrolysis activity"/>
    <property type="evidence" value="ECO:0007669"/>
    <property type="project" value="InterPro"/>
</dbReference>
<keyword evidence="1" id="KW-0813">Transport</keyword>
<protein>
    <submittedName>
        <fullName evidence="6">Iron complex transport system ATP-binding protein</fullName>
    </submittedName>
</protein>
<dbReference type="InterPro" id="IPR003439">
    <property type="entry name" value="ABC_transporter-like_ATP-bd"/>
</dbReference>
<dbReference type="Proteomes" id="UP000190857">
    <property type="component" value="Unassembled WGS sequence"/>
</dbReference>
<dbReference type="GO" id="GO:0005524">
    <property type="term" value="F:ATP binding"/>
    <property type="evidence" value="ECO:0007669"/>
    <property type="project" value="UniProtKB-KW"/>
</dbReference>
<evidence type="ECO:0000256" key="4">
    <source>
        <dbReference type="ARBA" id="ARBA00022967"/>
    </source>
</evidence>
<dbReference type="CDD" id="cd03214">
    <property type="entry name" value="ABC_Iron-Siderophores_B12_Hemin"/>
    <property type="match status" value="1"/>
</dbReference>
<sequence length="258" mass="27437">MGVNAALRARSVSVWIGRASILTDVDLTVEAGRVHALIGPNGAGKSTLLAALAGDIRPAAGNVSVHGTDLNAWKPKQLARERAVLLQENRVSFPFTVDEVVRMGRSPWRGTAAEAEDEQAVADAIAATELHPLLERPVPSLSGGERARAALARVLAQRAGILLLDEPTAALDLKHQEDVLRLARERAHAGDAVVIVLHDLNVAAAFADTITLLENGRVVATGTPAEVLTAERIRAVYRQDVDLVPHPATGQPIIVPRR</sequence>
<dbReference type="InterPro" id="IPR003593">
    <property type="entry name" value="AAA+_ATPase"/>
</dbReference>
<dbReference type="PROSITE" id="PS50893">
    <property type="entry name" value="ABC_TRANSPORTER_2"/>
    <property type="match status" value="1"/>
</dbReference>
<keyword evidence="7" id="KW-1185">Reference proteome</keyword>
<dbReference type="FunFam" id="3.40.50.300:FF:000134">
    <property type="entry name" value="Iron-enterobactin ABC transporter ATP-binding protein"/>
    <property type="match status" value="1"/>
</dbReference>
<evidence type="ECO:0000313" key="6">
    <source>
        <dbReference type="EMBL" id="SKC67592.1"/>
    </source>
</evidence>
<feature type="domain" description="ABC transporter" evidence="5">
    <location>
        <begin position="7"/>
        <end position="240"/>
    </location>
</feature>
<evidence type="ECO:0000313" key="7">
    <source>
        <dbReference type="Proteomes" id="UP000190857"/>
    </source>
</evidence>